<dbReference type="AlphaFoldDB" id="A0A8T0G0Z1"/>
<feature type="region of interest" description="Disordered" evidence="1">
    <location>
        <begin position="1"/>
        <end position="24"/>
    </location>
</feature>
<protein>
    <submittedName>
        <fullName evidence="2">Down syndrome cell adhesion molecule-like</fullName>
    </submittedName>
</protein>
<evidence type="ECO:0000313" key="3">
    <source>
        <dbReference type="Proteomes" id="UP000807504"/>
    </source>
</evidence>
<dbReference type="InterPro" id="IPR013783">
    <property type="entry name" value="Ig-like_fold"/>
</dbReference>
<sequence length="252" mass="28480">MPQFLGTKVCDGEERREKERKSRLGWESQKKSFKDRFLDDPFQFPSTNRNEVLLPLSAGGQREKELAIDSSSFEHVLSETSVVCTGELTYPHAVRPPFQDSFWSSDVNNLVLLSTSGFLASFMENNMVAPRFRTIFFDIFLLILQISIGNISSFDLAAPTFTIEPPYQFGNFYNPKFGAEIPNFSAHGRPPSYISWVRRVDAVVEDIPGLRHLRPNGSLVFMPFGPEDYRQDIHASIYKCVASNIVGILGSL</sequence>
<accession>A0A8T0G0Z1</accession>
<gene>
    <name evidence="2" type="ORF">HNY73_000935</name>
</gene>
<keyword evidence="3" id="KW-1185">Reference proteome</keyword>
<reference evidence="2" key="2">
    <citation type="submission" date="2020-06" db="EMBL/GenBank/DDBJ databases">
        <authorList>
            <person name="Sheffer M."/>
        </authorList>
    </citation>
    <scope>NUCLEOTIDE SEQUENCE</scope>
</reference>
<organism evidence="2 3">
    <name type="scientific">Argiope bruennichi</name>
    <name type="common">Wasp spider</name>
    <name type="synonym">Aranea bruennichi</name>
    <dbReference type="NCBI Taxonomy" id="94029"/>
    <lineage>
        <taxon>Eukaryota</taxon>
        <taxon>Metazoa</taxon>
        <taxon>Ecdysozoa</taxon>
        <taxon>Arthropoda</taxon>
        <taxon>Chelicerata</taxon>
        <taxon>Arachnida</taxon>
        <taxon>Araneae</taxon>
        <taxon>Araneomorphae</taxon>
        <taxon>Entelegynae</taxon>
        <taxon>Araneoidea</taxon>
        <taxon>Araneidae</taxon>
        <taxon>Argiope</taxon>
    </lineage>
</organism>
<reference evidence="2" key="1">
    <citation type="journal article" date="2020" name="bioRxiv">
        <title>Chromosome-level reference genome of the European wasp spider Argiope bruennichi: a resource for studies on range expansion and evolutionary adaptation.</title>
        <authorList>
            <person name="Sheffer M.M."/>
            <person name="Hoppe A."/>
            <person name="Krehenwinkel H."/>
            <person name="Uhl G."/>
            <person name="Kuss A.W."/>
            <person name="Jensen L."/>
            <person name="Jensen C."/>
            <person name="Gillespie R.G."/>
            <person name="Hoff K.J."/>
            <person name="Prost S."/>
        </authorList>
    </citation>
    <scope>NUCLEOTIDE SEQUENCE</scope>
</reference>
<evidence type="ECO:0000256" key="1">
    <source>
        <dbReference type="SAM" id="MobiDB-lite"/>
    </source>
</evidence>
<dbReference type="Gene3D" id="2.60.40.10">
    <property type="entry name" value="Immunoglobulins"/>
    <property type="match status" value="1"/>
</dbReference>
<dbReference type="Proteomes" id="UP000807504">
    <property type="component" value="Unassembled WGS sequence"/>
</dbReference>
<name>A0A8T0G0Z1_ARGBR</name>
<proteinExistence type="predicted"/>
<evidence type="ECO:0000313" key="2">
    <source>
        <dbReference type="EMBL" id="KAF8796576.1"/>
    </source>
</evidence>
<comment type="caution">
    <text evidence="2">The sequence shown here is derived from an EMBL/GenBank/DDBJ whole genome shotgun (WGS) entry which is preliminary data.</text>
</comment>
<dbReference type="EMBL" id="JABXBU010000001">
    <property type="protein sequence ID" value="KAF8796576.1"/>
    <property type="molecule type" value="Genomic_DNA"/>
</dbReference>
<feature type="compositionally biased region" description="Basic and acidic residues" evidence="1">
    <location>
        <begin position="10"/>
        <end position="24"/>
    </location>
</feature>